<dbReference type="SMART" id="SM00055">
    <property type="entry name" value="FCH"/>
    <property type="match status" value="1"/>
</dbReference>
<evidence type="ECO:0000256" key="5">
    <source>
        <dbReference type="PROSITE-ProRule" id="PRU01077"/>
    </source>
</evidence>
<evidence type="ECO:0000256" key="1">
    <source>
        <dbReference type="ARBA" id="ARBA00022443"/>
    </source>
</evidence>
<evidence type="ECO:0000256" key="3">
    <source>
        <dbReference type="ARBA" id="ARBA00022837"/>
    </source>
</evidence>
<organism evidence="10 11">
    <name type="scientific">Anabarilius grahami</name>
    <name type="common">Kanglang fish</name>
    <name type="synonym">Barilius grahami</name>
    <dbReference type="NCBI Taxonomy" id="495550"/>
    <lineage>
        <taxon>Eukaryota</taxon>
        <taxon>Metazoa</taxon>
        <taxon>Chordata</taxon>
        <taxon>Craniata</taxon>
        <taxon>Vertebrata</taxon>
        <taxon>Euteleostomi</taxon>
        <taxon>Actinopterygii</taxon>
        <taxon>Neopterygii</taxon>
        <taxon>Teleostei</taxon>
        <taxon>Ostariophysi</taxon>
        <taxon>Cypriniformes</taxon>
        <taxon>Xenocyprididae</taxon>
        <taxon>Xenocypridinae</taxon>
        <taxon>Xenocypridinae incertae sedis</taxon>
        <taxon>Anabarilius</taxon>
    </lineage>
</organism>
<dbReference type="EMBL" id="RJVU01048406">
    <property type="protein sequence ID" value="ROL43202.1"/>
    <property type="molecule type" value="Genomic_DNA"/>
</dbReference>
<dbReference type="InterPro" id="IPR018247">
    <property type="entry name" value="EF_Hand_1_Ca_BS"/>
</dbReference>
<dbReference type="PROSITE" id="PS50222">
    <property type="entry name" value="EF_HAND_2"/>
    <property type="match status" value="2"/>
</dbReference>
<dbReference type="OrthoDB" id="10255964at2759"/>
<dbReference type="FunFam" id="1.10.238.10:FF:000176">
    <property type="entry name" value="reticulocalbin-2 isoform X2"/>
    <property type="match status" value="1"/>
</dbReference>
<feature type="region of interest" description="Disordered" evidence="6">
    <location>
        <begin position="335"/>
        <end position="354"/>
    </location>
</feature>
<sequence>EITLWIQRVYRRYALDDAEERFPEFDSNNDGLVSWDEYNVVMHGHTVEVDADAVLDDPEEESLRFLHAKEKRRFDFADMDGSAGLNLTEFLAFTHPSEVDHMADFAIEDVLTEYDSDKDGFISLSEFIGDLRTNEQDKPSQWEVEETVRFKDLYDQDMDGKLNRDEQLRWVAPNSYGSAREEGPEFTSNTGYEALIQRLCDGRRACKDMEELLKMRAMAEERYGKELITIARKTGGQSEIGTLKASFDQLKVQMENIGNLHVQLSGMLREEVKRMEQFRERQKEQRKKFEGVMEKVQKIKVSLYKKTMESKRTYEQRCKEADEAELAIEKLNSTPNVTPKQSEKTQNKAKQCRDGAMDAEKQYMTNIEQLDKIRQEWETTHECTCEVFQQQEDDRINILRNAIWVHCNHFSMQCVKDDECYEEVRAVLEMCDITEDINSFINTKSTGTTPSAPIVFENYYDKEPTMDSNGIARFGGGVMKRSIHTAQTPTNINKQVGSRNYNFMKNNLHVHTAPTDINKHSLNMVSQGTDELSISAGEVLLVVEQGGDGWWMVERDGQTGLVPGSYLAKI</sequence>
<dbReference type="Gene3D" id="1.10.238.10">
    <property type="entry name" value="EF-hand"/>
    <property type="match status" value="2"/>
</dbReference>
<comment type="caution">
    <text evidence="10">The sequence shown here is derived from an EMBL/GenBank/DDBJ whole genome shotgun (WGS) entry which is preliminary data.</text>
</comment>
<protein>
    <submittedName>
        <fullName evidence="10">Proline-serine-threonine phosphatase-interacting protein 1</fullName>
    </submittedName>
</protein>
<dbReference type="GO" id="GO:0051015">
    <property type="term" value="F:actin filament binding"/>
    <property type="evidence" value="ECO:0007669"/>
    <property type="project" value="TreeGrafter"/>
</dbReference>
<dbReference type="InterPro" id="IPR011992">
    <property type="entry name" value="EF-hand-dom_pair"/>
</dbReference>
<dbReference type="PROSITE" id="PS50002">
    <property type="entry name" value="SH3"/>
    <property type="match status" value="1"/>
</dbReference>
<dbReference type="Pfam" id="PF13202">
    <property type="entry name" value="EF-hand_5"/>
    <property type="match status" value="2"/>
</dbReference>
<dbReference type="SUPFAM" id="SSF103657">
    <property type="entry name" value="BAR/IMD domain-like"/>
    <property type="match status" value="1"/>
</dbReference>
<feature type="domain" description="EF-hand" evidence="8">
    <location>
        <begin position="13"/>
        <end position="48"/>
    </location>
</feature>
<dbReference type="PANTHER" id="PTHR23065">
    <property type="entry name" value="PROLINE-SERINE-THREONINE PHOSPHATASE INTERACTING PROTEIN 1"/>
    <property type="match status" value="1"/>
</dbReference>
<dbReference type="AlphaFoldDB" id="A0A3N0YAF7"/>
<dbReference type="SMART" id="SM00054">
    <property type="entry name" value="EFh"/>
    <property type="match status" value="2"/>
</dbReference>
<evidence type="ECO:0000259" key="9">
    <source>
        <dbReference type="PROSITE" id="PS51741"/>
    </source>
</evidence>
<evidence type="ECO:0000313" key="10">
    <source>
        <dbReference type="EMBL" id="ROL43202.1"/>
    </source>
</evidence>
<dbReference type="SMART" id="SM00326">
    <property type="entry name" value="SH3"/>
    <property type="match status" value="1"/>
</dbReference>
<dbReference type="PROSITE" id="PS00018">
    <property type="entry name" value="EF_HAND_1"/>
    <property type="match status" value="2"/>
</dbReference>
<evidence type="ECO:0000256" key="2">
    <source>
        <dbReference type="ARBA" id="ARBA00022723"/>
    </source>
</evidence>
<dbReference type="Proteomes" id="UP000281406">
    <property type="component" value="Unassembled WGS sequence"/>
</dbReference>
<keyword evidence="3" id="KW-0106">Calcium</keyword>
<reference evidence="10 11" key="1">
    <citation type="submission" date="2018-10" db="EMBL/GenBank/DDBJ databases">
        <title>Genome assembly for a Yunnan-Guizhou Plateau 3E fish, Anabarilius grahami (Regan), and its evolutionary and genetic applications.</title>
        <authorList>
            <person name="Jiang W."/>
        </authorList>
    </citation>
    <scope>NUCLEOTIDE SEQUENCE [LARGE SCALE GENOMIC DNA]</scope>
    <source>
        <strain evidence="10">AG-KIZ</strain>
        <tissue evidence="10">Muscle</tissue>
    </source>
</reference>
<dbReference type="GO" id="GO:0005884">
    <property type="term" value="C:actin filament"/>
    <property type="evidence" value="ECO:0007669"/>
    <property type="project" value="TreeGrafter"/>
</dbReference>
<dbReference type="FunFam" id="1.20.1270.60:FF:000037">
    <property type="entry name" value="Proline-serine-threonine phosphatase interacting protein 1"/>
    <property type="match status" value="1"/>
</dbReference>
<dbReference type="GO" id="GO:0005509">
    <property type="term" value="F:calcium ion binding"/>
    <property type="evidence" value="ECO:0007669"/>
    <property type="project" value="InterPro"/>
</dbReference>
<dbReference type="SUPFAM" id="SSF47473">
    <property type="entry name" value="EF-hand"/>
    <property type="match status" value="1"/>
</dbReference>
<dbReference type="Pfam" id="PF14604">
    <property type="entry name" value="SH3_9"/>
    <property type="match status" value="1"/>
</dbReference>
<keyword evidence="2" id="KW-0479">Metal-binding</keyword>
<feature type="domain" description="EF-hand" evidence="8">
    <location>
        <begin position="102"/>
        <end position="137"/>
    </location>
</feature>
<accession>A0A3N0YAF7</accession>
<evidence type="ECO:0000313" key="11">
    <source>
        <dbReference type="Proteomes" id="UP000281406"/>
    </source>
</evidence>
<dbReference type="PANTHER" id="PTHR23065:SF51">
    <property type="entry name" value="PROLINE-SERINE-THREONINE PHOSPHATASE-INTERACTING PROTEIN 1"/>
    <property type="match status" value="1"/>
</dbReference>
<gene>
    <name evidence="10" type="ORF">DPX16_17023</name>
</gene>
<dbReference type="PROSITE" id="PS51741">
    <property type="entry name" value="F_BAR"/>
    <property type="match status" value="1"/>
</dbReference>
<dbReference type="InterPro" id="IPR031160">
    <property type="entry name" value="F_BAR_dom"/>
</dbReference>
<feature type="non-terminal residue" evidence="10">
    <location>
        <position position="1"/>
    </location>
</feature>
<name>A0A3N0YAF7_ANAGA</name>
<evidence type="ECO:0000259" key="8">
    <source>
        <dbReference type="PROSITE" id="PS50222"/>
    </source>
</evidence>
<evidence type="ECO:0000256" key="4">
    <source>
        <dbReference type="PROSITE-ProRule" id="PRU00192"/>
    </source>
</evidence>
<dbReference type="Gene3D" id="1.20.1270.60">
    <property type="entry name" value="Arfaptin homology (AH) domain/BAR domain"/>
    <property type="match status" value="1"/>
</dbReference>
<dbReference type="GO" id="GO:0005886">
    <property type="term" value="C:plasma membrane"/>
    <property type="evidence" value="ECO:0007669"/>
    <property type="project" value="TreeGrafter"/>
</dbReference>
<evidence type="ECO:0000259" key="7">
    <source>
        <dbReference type="PROSITE" id="PS50002"/>
    </source>
</evidence>
<keyword evidence="5" id="KW-0175">Coiled coil</keyword>
<dbReference type="Pfam" id="PF00611">
    <property type="entry name" value="FCH"/>
    <property type="match status" value="1"/>
</dbReference>
<dbReference type="InterPro" id="IPR001060">
    <property type="entry name" value="FCH_dom"/>
</dbReference>
<dbReference type="Gene3D" id="2.30.30.40">
    <property type="entry name" value="SH3 Domains"/>
    <property type="match status" value="1"/>
</dbReference>
<feature type="domain" description="F-BAR" evidence="9">
    <location>
        <begin position="180"/>
        <end position="436"/>
    </location>
</feature>
<feature type="domain" description="SH3" evidence="7">
    <location>
        <begin position="506"/>
        <end position="570"/>
    </location>
</feature>
<keyword evidence="1 4" id="KW-0728">SH3 domain</keyword>
<proteinExistence type="predicted"/>
<dbReference type="InterPro" id="IPR036028">
    <property type="entry name" value="SH3-like_dom_sf"/>
</dbReference>
<dbReference type="InterPro" id="IPR002048">
    <property type="entry name" value="EF_hand_dom"/>
</dbReference>
<dbReference type="GO" id="GO:0005737">
    <property type="term" value="C:cytoplasm"/>
    <property type="evidence" value="ECO:0007669"/>
    <property type="project" value="TreeGrafter"/>
</dbReference>
<dbReference type="GO" id="GO:0030041">
    <property type="term" value="P:actin filament polymerization"/>
    <property type="evidence" value="ECO:0007669"/>
    <property type="project" value="TreeGrafter"/>
</dbReference>
<dbReference type="InterPro" id="IPR027267">
    <property type="entry name" value="AH/BAR_dom_sf"/>
</dbReference>
<feature type="compositionally biased region" description="Basic and acidic residues" evidence="6">
    <location>
        <begin position="341"/>
        <end position="354"/>
    </location>
</feature>
<dbReference type="SUPFAM" id="SSF50044">
    <property type="entry name" value="SH3-domain"/>
    <property type="match status" value="1"/>
</dbReference>
<evidence type="ECO:0000256" key="6">
    <source>
        <dbReference type="SAM" id="MobiDB-lite"/>
    </source>
</evidence>
<dbReference type="InterPro" id="IPR001452">
    <property type="entry name" value="SH3_domain"/>
</dbReference>
<keyword evidence="11" id="KW-1185">Reference proteome</keyword>